<dbReference type="PROSITE" id="PS50975">
    <property type="entry name" value="ATP_GRASP"/>
    <property type="match status" value="1"/>
</dbReference>
<comment type="caution">
    <text evidence="3">The sequence shown here is derived from an EMBL/GenBank/DDBJ whole genome shotgun (WGS) entry which is preliminary data.</text>
</comment>
<dbReference type="EMBL" id="DTMF01000283">
    <property type="protein sequence ID" value="HGF35003.1"/>
    <property type="molecule type" value="Genomic_DNA"/>
</dbReference>
<dbReference type="Pfam" id="PF13380">
    <property type="entry name" value="CoA_binding_2"/>
    <property type="match status" value="1"/>
</dbReference>
<keyword evidence="1" id="KW-0547">Nucleotide-binding</keyword>
<dbReference type="AlphaFoldDB" id="A0A7C3UZZ4"/>
<name>A0A7C3UZZ4_9BACT</name>
<dbReference type="InterPro" id="IPR003781">
    <property type="entry name" value="CoA-bd"/>
</dbReference>
<dbReference type="SMART" id="SM00881">
    <property type="entry name" value="CoA_binding"/>
    <property type="match status" value="1"/>
</dbReference>
<dbReference type="Gene3D" id="3.30.470.20">
    <property type="entry name" value="ATP-grasp fold, B domain"/>
    <property type="match status" value="1"/>
</dbReference>
<reference evidence="3" key="1">
    <citation type="journal article" date="2020" name="mSystems">
        <title>Genome- and Community-Level Interaction Insights into Carbon Utilization and Element Cycling Functions of Hydrothermarchaeota in Hydrothermal Sediment.</title>
        <authorList>
            <person name="Zhou Z."/>
            <person name="Liu Y."/>
            <person name="Xu W."/>
            <person name="Pan J."/>
            <person name="Luo Z.H."/>
            <person name="Li M."/>
        </authorList>
    </citation>
    <scope>NUCLEOTIDE SEQUENCE [LARGE SCALE GENOMIC DNA]</scope>
    <source>
        <strain evidence="3">SpSt-897</strain>
    </source>
</reference>
<dbReference type="InterPro" id="IPR032875">
    <property type="entry name" value="Succ_CoA_lig_flav_dom"/>
</dbReference>
<dbReference type="InterPro" id="IPR036291">
    <property type="entry name" value="NAD(P)-bd_dom_sf"/>
</dbReference>
<dbReference type="PANTHER" id="PTHR42793">
    <property type="entry name" value="COA BINDING DOMAIN CONTAINING PROTEIN"/>
    <property type="match status" value="1"/>
</dbReference>
<proteinExistence type="predicted"/>
<accession>A0A7C3UZZ4</accession>
<sequence>MKAFFHPSSVVLIGMSRQTGVGAYNCLEMMLRYGYQGKIYLVHPAAPEILGHQAHPRVENLPEIPELAVISLARDRLVPVVEDCLAQGLRRFIIISQGLADAAPPGRELQARLVSLMRSNQARLVGPNTMGAVNAFAGFTTAFVDVKREKNPPPVSLVAQSGALQVGPESFTGPLGKALDLGNAADVGFVEVLEYLEQDPETRVIVLHMEGLTQGRRFLEVAQRVNRKKPIVVLKTGRSAAGAQAALSHTGSMVGEDAVFSAAFRRIGLARAEGATDLSDKVQAFRKLPVLRGPRLGIATPSGALGIMALDALSREGLVPGPLPEVIRKKVEPLGPYWHRLHNPVDLWPIGMQTGDYLKVVKETLSGFLADPEIDGVLAMLPALSSPLHRNLAPVPEMIAGLNLEKFHKPLAISFYGDNRDHLMQELAPVPGVACFPSVERAVGALACLYRYHQAIEQPEDQALSLAGRPTSQPVRGSNPLLLGQEALEFLQRHQIPAAPGTLVQSPAEAQAVARKLAYPVVLKIISPEFVHKWDRGGVRLNASSDADLLRGFHSLAAKVRGDQPWGILVQKQLAGKEVLFGVKRDATFGPVVVCGLGGIYTEVFQDLAQTLAPIDEPQALELLAGLKAYPLLQGVRGEAPANLPELARALAAISRLAAAEPGLKEVDVNPVIVNGQGCWAVDARLVWES</sequence>
<protein>
    <submittedName>
        <fullName evidence="3">CoA-binding protein</fullName>
    </submittedName>
</protein>
<dbReference type="Pfam" id="PF13607">
    <property type="entry name" value="Succ_CoA_lig"/>
    <property type="match status" value="1"/>
</dbReference>
<dbReference type="InterPro" id="IPR016102">
    <property type="entry name" value="Succinyl-CoA_synth-like"/>
</dbReference>
<dbReference type="SUPFAM" id="SSF52210">
    <property type="entry name" value="Succinyl-CoA synthetase domains"/>
    <property type="match status" value="2"/>
</dbReference>
<organism evidence="3">
    <name type="scientific">Desulfobacca acetoxidans</name>
    <dbReference type="NCBI Taxonomy" id="60893"/>
    <lineage>
        <taxon>Bacteria</taxon>
        <taxon>Pseudomonadati</taxon>
        <taxon>Thermodesulfobacteriota</taxon>
        <taxon>Desulfobaccia</taxon>
        <taxon>Desulfobaccales</taxon>
        <taxon>Desulfobaccaceae</taxon>
        <taxon>Desulfobacca</taxon>
    </lineage>
</organism>
<keyword evidence="1" id="KW-0067">ATP-binding</keyword>
<dbReference type="Gene3D" id="3.40.50.261">
    <property type="entry name" value="Succinyl-CoA synthetase domains"/>
    <property type="match status" value="2"/>
</dbReference>
<gene>
    <name evidence="3" type="ORF">ENW96_11585</name>
</gene>
<dbReference type="SUPFAM" id="SSF56059">
    <property type="entry name" value="Glutathione synthetase ATP-binding domain-like"/>
    <property type="match status" value="1"/>
</dbReference>
<evidence type="ECO:0000313" key="3">
    <source>
        <dbReference type="EMBL" id="HGF35003.1"/>
    </source>
</evidence>
<dbReference type="GO" id="GO:0046872">
    <property type="term" value="F:metal ion binding"/>
    <property type="evidence" value="ECO:0007669"/>
    <property type="project" value="InterPro"/>
</dbReference>
<dbReference type="Gene3D" id="3.30.1490.20">
    <property type="entry name" value="ATP-grasp fold, A domain"/>
    <property type="match status" value="1"/>
</dbReference>
<dbReference type="SUPFAM" id="SSF51735">
    <property type="entry name" value="NAD(P)-binding Rossmann-fold domains"/>
    <property type="match status" value="1"/>
</dbReference>
<dbReference type="Pfam" id="PF13549">
    <property type="entry name" value="ATP-grasp_5"/>
    <property type="match status" value="1"/>
</dbReference>
<dbReference type="GO" id="GO:0005524">
    <property type="term" value="F:ATP binding"/>
    <property type="evidence" value="ECO:0007669"/>
    <property type="project" value="UniProtKB-UniRule"/>
</dbReference>
<dbReference type="InterPro" id="IPR011761">
    <property type="entry name" value="ATP-grasp"/>
</dbReference>
<evidence type="ECO:0000259" key="2">
    <source>
        <dbReference type="PROSITE" id="PS50975"/>
    </source>
</evidence>
<dbReference type="InterPro" id="IPR013815">
    <property type="entry name" value="ATP_grasp_subdomain_1"/>
</dbReference>
<dbReference type="PANTHER" id="PTHR42793:SF1">
    <property type="entry name" value="PEPTIDYL-LYSINE N-ACETYLTRANSFERASE PATZ"/>
    <property type="match status" value="1"/>
</dbReference>
<feature type="domain" description="ATP-grasp" evidence="2">
    <location>
        <begin position="488"/>
        <end position="524"/>
    </location>
</feature>
<evidence type="ECO:0000256" key="1">
    <source>
        <dbReference type="PROSITE-ProRule" id="PRU00409"/>
    </source>
</evidence>
<dbReference type="Gene3D" id="3.40.50.720">
    <property type="entry name" value="NAD(P)-binding Rossmann-like Domain"/>
    <property type="match status" value="1"/>
</dbReference>